<dbReference type="InterPro" id="IPR002528">
    <property type="entry name" value="MATE_fam"/>
</dbReference>
<evidence type="ECO:0000313" key="14">
    <source>
        <dbReference type="Proteomes" id="UP000198854"/>
    </source>
</evidence>
<evidence type="ECO:0000256" key="2">
    <source>
        <dbReference type="ARBA" id="ARBA00008417"/>
    </source>
</evidence>
<gene>
    <name evidence="13" type="ORF">SAMN04488136_11258</name>
</gene>
<keyword evidence="10" id="KW-0046">Antibiotic resistance</keyword>
<feature type="transmembrane region" description="Helical" evidence="12">
    <location>
        <begin position="49"/>
        <end position="71"/>
    </location>
</feature>
<organism evidence="13 14">
    <name type="scientific">Vibrio xiamenensis</name>
    <dbReference type="NCBI Taxonomy" id="861298"/>
    <lineage>
        <taxon>Bacteria</taxon>
        <taxon>Pseudomonadati</taxon>
        <taxon>Pseudomonadota</taxon>
        <taxon>Gammaproteobacteria</taxon>
        <taxon>Vibrionales</taxon>
        <taxon>Vibrionaceae</taxon>
        <taxon>Vibrio</taxon>
    </lineage>
</organism>
<feature type="transmembrane region" description="Helical" evidence="12">
    <location>
        <begin position="186"/>
        <end position="208"/>
    </location>
</feature>
<evidence type="ECO:0000256" key="1">
    <source>
        <dbReference type="ARBA" id="ARBA00004429"/>
    </source>
</evidence>
<evidence type="ECO:0000256" key="10">
    <source>
        <dbReference type="ARBA" id="ARBA00023251"/>
    </source>
</evidence>
<dbReference type="AlphaFoldDB" id="A0A1G8B0P0"/>
<feature type="transmembrane region" description="Helical" evidence="12">
    <location>
        <begin position="129"/>
        <end position="150"/>
    </location>
</feature>
<proteinExistence type="inferred from homology"/>
<evidence type="ECO:0000256" key="8">
    <source>
        <dbReference type="ARBA" id="ARBA00022989"/>
    </source>
</evidence>
<dbReference type="InterPro" id="IPR045070">
    <property type="entry name" value="MATE_MepA-like"/>
</dbReference>
<dbReference type="PIRSF" id="PIRSF006603">
    <property type="entry name" value="DinF"/>
    <property type="match status" value="1"/>
</dbReference>
<evidence type="ECO:0000256" key="6">
    <source>
        <dbReference type="ARBA" id="ARBA00022475"/>
    </source>
</evidence>
<dbReference type="Pfam" id="PF01554">
    <property type="entry name" value="MatE"/>
    <property type="match status" value="2"/>
</dbReference>
<dbReference type="InterPro" id="IPR048279">
    <property type="entry name" value="MdtK-like"/>
</dbReference>
<evidence type="ECO:0000256" key="4">
    <source>
        <dbReference type="ARBA" id="ARBA00022106"/>
    </source>
</evidence>
<dbReference type="GO" id="GO:0046677">
    <property type="term" value="P:response to antibiotic"/>
    <property type="evidence" value="ECO:0007669"/>
    <property type="project" value="UniProtKB-KW"/>
</dbReference>
<evidence type="ECO:0000313" key="13">
    <source>
        <dbReference type="EMBL" id="SDH26716.1"/>
    </source>
</evidence>
<feature type="transmembrane region" description="Helical" evidence="12">
    <location>
        <begin position="261"/>
        <end position="282"/>
    </location>
</feature>
<feature type="transmembrane region" description="Helical" evidence="12">
    <location>
        <begin position="91"/>
        <end position="109"/>
    </location>
</feature>
<feature type="transmembrane region" description="Helical" evidence="12">
    <location>
        <begin position="303"/>
        <end position="327"/>
    </location>
</feature>
<keyword evidence="9 12" id="KW-0472">Membrane</keyword>
<dbReference type="STRING" id="861298.SAMN04488136_11258"/>
<dbReference type="GO" id="GO:0042910">
    <property type="term" value="F:xenobiotic transmembrane transporter activity"/>
    <property type="evidence" value="ECO:0007669"/>
    <property type="project" value="InterPro"/>
</dbReference>
<keyword evidence="14" id="KW-1185">Reference proteome</keyword>
<keyword evidence="5" id="KW-0813">Transport</keyword>
<comment type="subcellular location">
    <subcellularLocation>
        <location evidence="1">Cell inner membrane</location>
        <topology evidence="1">Multi-pass membrane protein</topology>
    </subcellularLocation>
</comment>
<dbReference type="OrthoDB" id="9811110at2"/>
<dbReference type="PANTHER" id="PTHR43823:SF3">
    <property type="entry name" value="MULTIDRUG EXPORT PROTEIN MEPA"/>
    <property type="match status" value="1"/>
</dbReference>
<keyword evidence="7 12" id="KW-0812">Transmembrane</keyword>
<dbReference type="NCBIfam" id="NF007130">
    <property type="entry name" value="PRK09575.1"/>
    <property type="match status" value="1"/>
</dbReference>
<feature type="transmembrane region" description="Helical" evidence="12">
    <location>
        <begin position="382"/>
        <end position="404"/>
    </location>
</feature>
<evidence type="ECO:0000256" key="3">
    <source>
        <dbReference type="ARBA" id="ARBA00013489"/>
    </source>
</evidence>
<dbReference type="InterPro" id="IPR051327">
    <property type="entry name" value="MATE_MepA_subfamily"/>
</dbReference>
<dbReference type="RefSeq" id="WP_093273750.1">
    <property type="nucleotide sequence ID" value="NZ_FNDD01000012.1"/>
</dbReference>
<keyword evidence="6" id="KW-1003">Cell membrane</keyword>
<evidence type="ECO:0000256" key="5">
    <source>
        <dbReference type="ARBA" id="ARBA00022448"/>
    </source>
</evidence>
<dbReference type="Proteomes" id="UP000198854">
    <property type="component" value="Unassembled WGS sequence"/>
</dbReference>
<dbReference type="PANTHER" id="PTHR43823">
    <property type="entry name" value="SPORULATION PROTEIN YKVU"/>
    <property type="match status" value="1"/>
</dbReference>
<feature type="transmembrane region" description="Helical" evidence="12">
    <location>
        <begin position="355"/>
        <end position="375"/>
    </location>
</feature>
<accession>A0A1G8B0P0</accession>
<dbReference type="CDD" id="cd13143">
    <property type="entry name" value="MATE_MepA_like"/>
    <property type="match status" value="1"/>
</dbReference>
<feature type="transmembrane region" description="Helical" evidence="12">
    <location>
        <begin position="410"/>
        <end position="430"/>
    </location>
</feature>
<evidence type="ECO:0000256" key="9">
    <source>
        <dbReference type="ARBA" id="ARBA00023136"/>
    </source>
</evidence>
<dbReference type="EMBL" id="FNDD01000012">
    <property type="protein sequence ID" value="SDH26716.1"/>
    <property type="molecule type" value="Genomic_DNA"/>
</dbReference>
<comment type="similarity">
    <text evidence="2">Belongs to the multi antimicrobial extrusion (MATE) (TC 2.A.66.1) family. MepA subfamily.</text>
</comment>
<evidence type="ECO:0000256" key="12">
    <source>
        <dbReference type="SAM" id="Phobius"/>
    </source>
</evidence>
<reference evidence="13 14" key="1">
    <citation type="submission" date="2016-10" db="EMBL/GenBank/DDBJ databases">
        <authorList>
            <person name="de Groot N.N."/>
        </authorList>
    </citation>
    <scope>NUCLEOTIDE SEQUENCE [LARGE SCALE GENOMIC DNA]</scope>
    <source>
        <strain evidence="13 14">CGMCC 1.10228</strain>
    </source>
</reference>
<protein>
    <recommendedName>
        <fullName evidence="4">Multidrug export protein MepA</fullName>
    </recommendedName>
    <alternativeName>
        <fullName evidence="3">Multidrug resistance protein NorM</fullName>
    </alternativeName>
    <alternativeName>
        <fullName evidence="11">Na(+)/drug antiporter</fullName>
    </alternativeName>
</protein>
<feature type="transmembrane region" description="Helical" evidence="12">
    <location>
        <begin position="12"/>
        <end position="29"/>
    </location>
</feature>
<name>A0A1G8B0P0_9VIBR</name>
<feature type="transmembrane region" description="Helical" evidence="12">
    <location>
        <begin position="228"/>
        <end position="249"/>
    </location>
</feature>
<dbReference type="GO" id="GO:0015297">
    <property type="term" value="F:antiporter activity"/>
    <property type="evidence" value="ECO:0007669"/>
    <property type="project" value="InterPro"/>
</dbReference>
<feature type="transmembrane region" description="Helical" evidence="12">
    <location>
        <begin position="157"/>
        <end position="180"/>
    </location>
</feature>
<evidence type="ECO:0000256" key="11">
    <source>
        <dbReference type="ARBA" id="ARBA00030855"/>
    </source>
</evidence>
<sequence>MNPSIYKQFWRYTIPTLAAMLVNGLYQVVDGIFIGRYLGADGLAGINVAWPVISAVLGLGMLIGVGTGALVSLRQGEGQMAQAKSELTTGLSLLVIVTPLVALSLWRYNDTFLAWQGAQGGVFEMGKQYLDVLIVTCIFTLGSIAMPFLVRNDNSPNFATVMMIVGAVTNIVLDYVFIVLLDWQLIGAALATGIAQMVVMLGCVGYFFSPRAQLRLTLRHWQVDWRGIPRIFSIGTSSFFMYAYGSMMVGLHNYLFVEYDSALLIGAYTIIGYVVTVYYLAVEGVANGMQPLVSFNHGAKKPANILTLLNISLVTTITLGIVFVLLLNSFPQQVIAIFNHSDDELIRSTTHGIHLHVWALFLDGFIVIAGAYYQATNRGGKAMFVIVGNMLIQLPFLYVLPKWLGVDGIWLAYPLSNVTLALVVLAMLYADRKKIKAQLAAPATSNAYAQ</sequence>
<dbReference type="GO" id="GO:0005886">
    <property type="term" value="C:plasma membrane"/>
    <property type="evidence" value="ECO:0007669"/>
    <property type="project" value="UniProtKB-SubCell"/>
</dbReference>
<keyword evidence="8 12" id="KW-1133">Transmembrane helix</keyword>
<evidence type="ECO:0000256" key="7">
    <source>
        <dbReference type="ARBA" id="ARBA00022692"/>
    </source>
</evidence>